<evidence type="ECO:0000313" key="1">
    <source>
        <dbReference type="EMBL" id="SFF30915.1"/>
    </source>
</evidence>
<accession>A0A1I2HKQ2</accession>
<evidence type="ECO:0000313" key="2">
    <source>
        <dbReference type="Proteomes" id="UP000199645"/>
    </source>
</evidence>
<dbReference type="STRING" id="35752.SAMN05421541_108347"/>
<dbReference type="EMBL" id="FONV01000008">
    <property type="protein sequence ID" value="SFF30915.1"/>
    <property type="molecule type" value="Genomic_DNA"/>
</dbReference>
<name>A0A1I2HKQ2_9ACTN</name>
<keyword evidence="2" id="KW-1185">Reference proteome</keyword>
<protein>
    <submittedName>
        <fullName evidence="1">Uncharacterized protein</fullName>
    </submittedName>
</protein>
<organism evidence="1 2">
    <name type="scientific">Actinoplanes philippinensis</name>
    <dbReference type="NCBI Taxonomy" id="35752"/>
    <lineage>
        <taxon>Bacteria</taxon>
        <taxon>Bacillati</taxon>
        <taxon>Actinomycetota</taxon>
        <taxon>Actinomycetes</taxon>
        <taxon>Micromonosporales</taxon>
        <taxon>Micromonosporaceae</taxon>
        <taxon>Actinoplanes</taxon>
    </lineage>
</organism>
<dbReference type="Proteomes" id="UP000199645">
    <property type="component" value="Unassembled WGS sequence"/>
</dbReference>
<dbReference type="AlphaFoldDB" id="A0A1I2HKQ2"/>
<gene>
    <name evidence="1" type="ORF">SAMN05421541_108347</name>
</gene>
<sequence>MWNGEVDLGERLRALTVTATSPDGGIRATVTGDNRLSLRFRPGTYRWYDERGLSRQLSGLGTVTWVAWIRQREEVIRLASGRSRSEAEQSRQRHDDPGRREFAEQLRRLECAGRSAGHAVRISLSGAARWQVEIAEGTLGARTEQAFADEVVTAFDDLIRDRTAQLTLLRAAHFDIGVPGAWIRRATGTG</sequence>
<proteinExistence type="predicted"/>
<reference evidence="1 2" key="1">
    <citation type="submission" date="2016-10" db="EMBL/GenBank/DDBJ databases">
        <authorList>
            <person name="de Groot N.N."/>
        </authorList>
    </citation>
    <scope>NUCLEOTIDE SEQUENCE [LARGE SCALE GENOMIC DNA]</scope>
    <source>
        <strain evidence="1 2">DSM 43019</strain>
    </source>
</reference>